<name>A0A804JNR5_MUSAM</name>
<dbReference type="InParanoid" id="A0A804JNR5"/>
<proteinExistence type="predicted"/>
<dbReference type="Gramene" id="Ma06_t34710.1">
    <property type="protein sequence ID" value="Ma06_p34710.1"/>
    <property type="gene ID" value="Ma06_g34710"/>
</dbReference>
<accession>A0A804JNR5</accession>
<keyword evidence="2" id="KW-1185">Reference proteome</keyword>
<protein>
    <submittedName>
        <fullName evidence="1">Uncharacterized protein</fullName>
    </submittedName>
</protein>
<reference evidence="1" key="1">
    <citation type="submission" date="2021-05" db="UniProtKB">
        <authorList>
            <consortium name="EnsemblPlants"/>
        </authorList>
    </citation>
    <scope>IDENTIFICATION</scope>
    <source>
        <strain evidence="1">subsp. malaccensis</strain>
    </source>
</reference>
<sequence length="29" mass="3062">MEIGDALFAESGMPRFLYASCGGINNLAI</sequence>
<organism evidence="1 2">
    <name type="scientific">Musa acuminata subsp. malaccensis</name>
    <name type="common">Wild banana</name>
    <name type="synonym">Musa malaccensis</name>
    <dbReference type="NCBI Taxonomy" id="214687"/>
    <lineage>
        <taxon>Eukaryota</taxon>
        <taxon>Viridiplantae</taxon>
        <taxon>Streptophyta</taxon>
        <taxon>Embryophyta</taxon>
        <taxon>Tracheophyta</taxon>
        <taxon>Spermatophyta</taxon>
        <taxon>Magnoliopsida</taxon>
        <taxon>Liliopsida</taxon>
        <taxon>Zingiberales</taxon>
        <taxon>Musaceae</taxon>
        <taxon>Musa</taxon>
    </lineage>
</organism>
<dbReference type="Proteomes" id="UP000012960">
    <property type="component" value="Unplaced"/>
</dbReference>
<dbReference type="AlphaFoldDB" id="A0A804JNR5"/>
<dbReference type="EnsemblPlants" id="Ma06_t34710.1">
    <property type="protein sequence ID" value="Ma06_p34710.1"/>
    <property type="gene ID" value="Ma06_g34710"/>
</dbReference>
<evidence type="ECO:0000313" key="2">
    <source>
        <dbReference type="Proteomes" id="UP000012960"/>
    </source>
</evidence>
<evidence type="ECO:0000313" key="1">
    <source>
        <dbReference type="EnsemblPlants" id="Ma06_p34710.1"/>
    </source>
</evidence>